<evidence type="ECO:0000313" key="5">
    <source>
        <dbReference type="EMBL" id="SFX24483.1"/>
    </source>
</evidence>
<comment type="subunit">
    <text evidence="2">Component of the lipopolysaccharide transport and assembly complex. Interacts with LptE and LptA.</text>
</comment>
<gene>
    <name evidence="2" type="primary">lptD</name>
    <name evidence="5" type="ORF">SAMN02745752_00982</name>
</gene>
<feature type="chain" id="PRO_5013404805" description="LPS-assembly protein LptD" evidence="2">
    <location>
        <begin position="26"/>
        <end position="880"/>
    </location>
</feature>
<sequence precursor="true">MSFMPARMSSLAALLLVAGGGSLLAAPPAQLPAEQLDWQVYDTRPSGMVCRGFYLSPELDLPEADLSPAAASLLIDAGRVLHSPVDGLVMDGGVRLRQGPVFAQADEIRLSADRTEAQMHGNLEIRQSDLLLRAREGQYALSEQSFRLDEVHYVIHQQRRRGSAWQLQQLSDGRVVLREASMTTCAPDDSAWQLVVGRLTLDQEKGVGDARHVRLHIKDVPVFYMPWFRFPLDDRRQTGLLYPRISWEKESGLDYLQPVYLNLAPSHDMTLYPRLIEQRGIQGGLELRYLRPTDEGEIYYSYLDRDKVYYKQSRWHIDLQHRGALSPQLSYSLDFAQVSDDSFFTDLGSYPTNDSRELLQELQLRYRQQQWTAELALRGYQNLTPSRDRNIAADEAVSQYQLFDLRHQQDADLQGYYQLPQFELRGTDEWSERLSWAVTFELTHFSKLFDREVSGDSYFSTDLKETPGKPGDFYVTQWGAPDTWRLFLEPGITAEQRWPWSFVRAQARLRHSQYWLDPYWSPDDQADAALNLDSVNLQPSVTAPILSLDSGVFLERDVHLGEQPFIYSLEPRVFGAFIPYVEQYDVPNIFDGAFKDFDFNQFYRAERTVGRDRVADISKITLGLTQRLLSPVTGREVMSFGVAQEYYLSDRRMADYYSDPRDAYLHPDDPDRPDNQPREERPYSLVRNRSSLGFVFNWNFHERLGYRATLLWDDYFRITERSDQRISYTHPSDVHLNLGHTYVSNFSNQDGLLGPKPDRSLADAYSYRASAEDQVYVSGVFPLDDHWRLFLKRSYDLKRREVLDDIAGLEYNSCCWQVQLLYRDSVRYMDESPELVNGRFASRERDPGVYLRLIFKGLGGAGHSTQSLLANEIQGYTDRE</sequence>
<dbReference type="STRING" id="1122209.SAMN02745752_00982"/>
<comment type="function">
    <text evidence="2">Together with LptE, is involved in the assembly of lipopolysaccharide (LPS) at the surface of the outer membrane.</text>
</comment>
<reference evidence="5 6" key="1">
    <citation type="submission" date="2016-11" db="EMBL/GenBank/DDBJ databases">
        <authorList>
            <person name="Jaros S."/>
            <person name="Januszkiewicz K."/>
            <person name="Wedrychowicz H."/>
        </authorList>
    </citation>
    <scope>NUCLEOTIDE SEQUENCE [LARGE SCALE GENOMIC DNA]</scope>
    <source>
        <strain evidence="5 6">DSM 21637</strain>
    </source>
</reference>
<evidence type="ECO:0000259" key="4">
    <source>
        <dbReference type="Pfam" id="PF04453"/>
    </source>
</evidence>
<dbReference type="AlphaFoldDB" id="A0A1K1VI92"/>
<evidence type="ECO:0000256" key="1">
    <source>
        <dbReference type="ARBA" id="ARBA00023237"/>
    </source>
</evidence>
<dbReference type="GO" id="GO:0043165">
    <property type="term" value="P:Gram-negative-bacterium-type cell outer membrane assembly"/>
    <property type="evidence" value="ECO:0007669"/>
    <property type="project" value="UniProtKB-UniRule"/>
</dbReference>
<feature type="signal peptide" evidence="2">
    <location>
        <begin position="1"/>
        <end position="25"/>
    </location>
</feature>
<name>A0A1K1VI92_9GAMM</name>
<keyword evidence="2" id="KW-0472">Membrane</keyword>
<feature type="region of interest" description="Disordered" evidence="3">
    <location>
        <begin position="660"/>
        <end position="683"/>
    </location>
</feature>
<dbReference type="InterPro" id="IPR050218">
    <property type="entry name" value="LptD"/>
</dbReference>
<accession>A0A1K1VI92</accession>
<dbReference type="EMBL" id="FPJW01000002">
    <property type="protein sequence ID" value="SFX24483.1"/>
    <property type="molecule type" value="Genomic_DNA"/>
</dbReference>
<protein>
    <recommendedName>
        <fullName evidence="2">LPS-assembly protein LptD</fullName>
    </recommendedName>
</protein>
<proteinExistence type="inferred from homology"/>
<dbReference type="GO" id="GO:0009279">
    <property type="term" value="C:cell outer membrane"/>
    <property type="evidence" value="ECO:0007669"/>
    <property type="project" value="UniProtKB-SubCell"/>
</dbReference>
<dbReference type="Pfam" id="PF04453">
    <property type="entry name" value="LptD"/>
    <property type="match status" value="1"/>
</dbReference>
<comment type="caution">
    <text evidence="2">Lacks conserved residue(s) required for the propagation of feature annotation.</text>
</comment>
<evidence type="ECO:0000313" key="6">
    <source>
        <dbReference type="Proteomes" id="UP000182350"/>
    </source>
</evidence>
<comment type="similarity">
    <text evidence="2">Belongs to the LptD family.</text>
</comment>
<dbReference type="HAMAP" id="MF_01411">
    <property type="entry name" value="LPS_assembly_LptD"/>
    <property type="match status" value="1"/>
</dbReference>
<dbReference type="InterPro" id="IPR020889">
    <property type="entry name" value="LipoPS_assembly_LptD"/>
</dbReference>
<keyword evidence="6" id="KW-1185">Reference proteome</keyword>
<evidence type="ECO:0000256" key="2">
    <source>
        <dbReference type="HAMAP-Rule" id="MF_01411"/>
    </source>
</evidence>
<comment type="subcellular location">
    <subcellularLocation>
        <location evidence="2">Cell outer membrane</location>
    </subcellularLocation>
</comment>
<evidence type="ECO:0000256" key="3">
    <source>
        <dbReference type="SAM" id="MobiDB-lite"/>
    </source>
</evidence>
<feature type="compositionally biased region" description="Basic and acidic residues" evidence="3">
    <location>
        <begin position="660"/>
        <end position="682"/>
    </location>
</feature>
<keyword evidence="1 2" id="KW-0998">Cell outer membrane</keyword>
<dbReference type="OrthoDB" id="9760225at2"/>
<dbReference type="PANTHER" id="PTHR30189">
    <property type="entry name" value="LPS-ASSEMBLY PROTEIN"/>
    <property type="match status" value="1"/>
</dbReference>
<dbReference type="GO" id="GO:1990351">
    <property type="term" value="C:transporter complex"/>
    <property type="evidence" value="ECO:0007669"/>
    <property type="project" value="TreeGrafter"/>
</dbReference>
<dbReference type="Proteomes" id="UP000182350">
    <property type="component" value="Unassembled WGS sequence"/>
</dbReference>
<dbReference type="PANTHER" id="PTHR30189:SF1">
    <property type="entry name" value="LPS-ASSEMBLY PROTEIN LPTD"/>
    <property type="match status" value="1"/>
</dbReference>
<organism evidence="5 6">
    <name type="scientific">Marinospirillum alkaliphilum DSM 21637</name>
    <dbReference type="NCBI Taxonomy" id="1122209"/>
    <lineage>
        <taxon>Bacteria</taxon>
        <taxon>Pseudomonadati</taxon>
        <taxon>Pseudomonadota</taxon>
        <taxon>Gammaproteobacteria</taxon>
        <taxon>Oceanospirillales</taxon>
        <taxon>Oceanospirillaceae</taxon>
        <taxon>Marinospirillum</taxon>
    </lineage>
</organism>
<feature type="domain" description="LptD C-terminal" evidence="4">
    <location>
        <begin position="313"/>
        <end position="787"/>
    </location>
</feature>
<dbReference type="InterPro" id="IPR007543">
    <property type="entry name" value="LptD_C"/>
</dbReference>
<keyword evidence="2" id="KW-0732">Signal</keyword>
<dbReference type="GO" id="GO:0015920">
    <property type="term" value="P:lipopolysaccharide transport"/>
    <property type="evidence" value="ECO:0007669"/>
    <property type="project" value="InterPro"/>
</dbReference>